<evidence type="ECO:0000256" key="6">
    <source>
        <dbReference type="SAM" id="MobiDB-lite"/>
    </source>
</evidence>
<reference evidence="8 9" key="1">
    <citation type="submission" date="2022-10" db="EMBL/GenBank/DDBJ databases">
        <title>The complete genomes of actinobacterial strains from the NBC collection.</title>
        <authorList>
            <person name="Joergensen T.S."/>
            <person name="Alvarez Arevalo M."/>
            <person name="Sterndorff E.B."/>
            <person name="Faurdal D."/>
            <person name="Vuksanovic O."/>
            <person name="Mourched A.-S."/>
            <person name="Charusanti P."/>
            <person name="Shaw S."/>
            <person name="Blin K."/>
            <person name="Weber T."/>
        </authorList>
    </citation>
    <scope>NUCLEOTIDE SEQUENCE [LARGE SCALE GENOMIC DNA]</scope>
    <source>
        <strain evidence="8 9">NBC_00206</strain>
    </source>
</reference>
<name>A0ABZ1IWI7_9ACTN</name>
<keyword evidence="1" id="KW-0808">Transferase</keyword>
<dbReference type="PROSITE" id="PS00107">
    <property type="entry name" value="PROTEIN_KINASE_ATP"/>
    <property type="match status" value="1"/>
</dbReference>
<sequence>MALRETDPAEVGGYAIEDRLGAGGMGVVYLARSASGRRLAVKVVHAQYADDDEFRTRFRREVAAARQVSGAFTAPVVDADADAARPWMATLYIPGADLGTHVRRHGPLPPPRLRELAAGLAEALRDIHRAGMVHRDLKPANVMLAEDGPRVIDFGISRATEFAASDVLTQTGRVMGTPPFMSPEQFSSPQDVGPAADVFSVGSVLVYAATGHGPFDSPSPYETALRVVDGTPELDGVPPELLLFVRLCLEKSPAARPTTGELLALLRDGRLPEPRAGDAPTVSQNTPPPRRRRRPWLAPAAGALALAALAALTLTLTSDEARPGNLPAGWQPWRGKSKDPGVDKEPTTPDGPFTRCAATRTSLVCAGDDVMATRFALADGRNTWARPVDATADELGLGDQGTVLAARHGRVFVYGSDDRTVRDENHYRYTVQALDAGTGEVLWSTVTGDGPEASEPNSELGYAVAVPDGIVAVHGPKGQQYALLGADDGEVRWKHPLPDPDTRICLLRGAAGQAYLVCQKWSFDDEDAGGTSVAQLDLATGRPRWTVDLDGEMDIVGQTGGRLVLLPTAGAHRAVTLIDADSHIVTTVGLAEPQPEASTPTLLRGRLCYTRPSGSVRAFAPEDGRRLWESNSTVESPGPPVASATHLYLASPSGRLAALDLRTGRVTATLQGRDDGGTAEAGAGAPLTLVGDALYVPYGIRSVYSVDVRAL</sequence>
<dbReference type="SUPFAM" id="SSF56112">
    <property type="entry name" value="Protein kinase-like (PK-like)"/>
    <property type="match status" value="1"/>
</dbReference>
<keyword evidence="3 8" id="KW-0418">Kinase</keyword>
<keyword evidence="4 5" id="KW-0067">ATP-binding</keyword>
<dbReference type="SMART" id="SM00220">
    <property type="entry name" value="S_TKc"/>
    <property type="match status" value="1"/>
</dbReference>
<keyword evidence="2 5" id="KW-0547">Nucleotide-binding</keyword>
<dbReference type="Gene3D" id="1.10.510.10">
    <property type="entry name" value="Transferase(Phosphotransferase) domain 1"/>
    <property type="match status" value="1"/>
</dbReference>
<proteinExistence type="predicted"/>
<dbReference type="Proteomes" id="UP001622690">
    <property type="component" value="Chromosome"/>
</dbReference>
<dbReference type="PROSITE" id="PS50011">
    <property type="entry name" value="PROTEIN_KINASE_DOM"/>
    <property type="match status" value="1"/>
</dbReference>
<dbReference type="InterPro" id="IPR002372">
    <property type="entry name" value="PQQ_rpt_dom"/>
</dbReference>
<organism evidence="8 9">
    <name type="scientific">Streptomyces nigra</name>
    <dbReference type="NCBI Taxonomy" id="1827580"/>
    <lineage>
        <taxon>Bacteria</taxon>
        <taxon>Bacillati</taxon>
        <taxon>Actinomycetota</taxon>
        <taxon>Actinomycetes</taxon>
        <taxon>Kitasatosporales</taxon>
        <taxon>Streptomycetaceae</taxon>
        <taxon>Streptomyces</taxon>
    </lineage>
</organism>
<dbReference type="PROSITE" id="PS00108">
    <property type="entry name" value="PROTEIN_KINASE_ST"/>
    <property type="match status" value="1"/>
</dbReference>
<feature type="region of interest" description="Disordered" evidence="6">
    <location>
        <begin position="271"/>
        <end position="294"/>
    </location>
</feature>
<keyword evidence="9" id="KW-1185">Reference proteome</keyword>
<feature type="region of interest" description="Disordered" evidence="6">
    <location>
        <begin position="320"/>
        <end position="354"/>
    </location>
</feature>
<dbReference type="Pfam" id="PF13360">
    <property type="entry name" value="PQQ_2"/>
    <property type="match status" value="2"/>
</dbReference>
<dbReference type="SMART" id="SM00564">
    <property type="entry name" value="PQQ"/>
    <property type="match status" value="3"/>
</dbReference>
<dbReference type="InterPro" id="IPR017441">
    <property type="entry name" value="Protein_kinase_ATP_BS"/>
</dbReference>
<dbReference type="PANTHER" id="PTHR43289">
    <property type="entry name" value="MITOGEN-ACTIVATED PROTEIN KINASE KINASE KINASE 20-RELATED"/>
    <property type="match status" value="1"/>
</dbReference>
<evidence type="ECO:0000256" key="5">
    <source>
        <dbReference type="PROSITE-ProRule" id="PRU10141"/>
    </source>
</evidence>
<dbReference type="Gene3D" id="2.130.10.10">
    <property type="entry name" value="YVTN repeat-like/Quinoprotein amine dehydrogenase"/>
    <property type="match status" value="1"/>
</dbReference>
<dbReference type="SUPFAM" id="SSF50998">
    <property type="entry name" value="Quinoprotein alcohol dehydrogenase-like"/>
    <property type="match status" value="1"/>
</dbReference>
<dbReference type="InterPro" id="IPR018391">
    <property type="entry name" value="PQQ_b-propeller_rpt"/>
</dbReference>
<dbReference type="InterPro" id="IPR000719">
    <property type="entry name" value="Prot_kinase_dom"/>
</dbReference>
<dbReference type="PANTHER" id="PTHR43289:SF34">
    <property type="entry name" value="SERINE_THREONINE-PROTEIN KINASE YBDM-RELATED"/>
    <property type="match status" value="1"/>
</dbReference>
<dbReference type="GO" id="GO:0016301">
    <property type="term" value="F:kinase activity"/>
    <property type="evidence" value="ECO:0007669"/>
    <property type="project" value="UniProtKB-KW"/>
</dbReference>
<protein>
    <submittedName>
        <fullName evidence="8">Serine/threonine-protein kinase</fullName>
    </submittedName>
</protein>
<evidence type="ECO:0000256" key="2">
    <source>
        <dbReference type="ARBA" id="ARBA00022741"/>
    </source>
</evidence>
<dbReference type="InterPro" id="IPR008271">
    <property type="entry name" value="Ser/Thr_kinase_AS"/>
</dbReference>
<evidence type="ECO:0000256" key="3">
    <source>
        <dbReference type="ARBA" id="ARBA00022777"/>
    </source>
</evidence>
<accession>A0ABZ1IWI7</accession>
<evidence type="ECO:0000313" key="8">
    <source>
        <dbReference type="EMBL" id="WTO83040.1"/>
    </source>
</evidence>
<dbReference type="Pfam" id="PF00069">
    <property type="entry name" value="Pkinase"/>
    <property type="match status" value="1"/>
</dbReference>
<dbReference type="Gene3D" id="3.30.200.20">
    <property type="entry name" value="Phosphorylase Kinase, domain 1"/>
    <property type="match status" value="1"/>
</dbReference>
<dbReference type="InterPro" id="IPR015943">
    <property type="entry name" value="WD40/YVTN_repeat-like_dom_sf"/>
</dbReference>
<dbReference type="EMBL" id="CP108125">
    <property type="protein sequence ID" value="WTO83040.1"/>
    <property type="molecule type" value="Genomic_DNA"/>
</dbReference>
<evidence type="ECO:0000256" key="4">
    <source>
        <dbReference type="ARBA" id="ARBA00022840"/>
    </source>
</evidence>
<dbReference type="InterPro" id="IPR011047">
    <property type="entry name" value="Quinoprotein_ADH-like_sf"/>
</dbReference>
<feature type="domain" description="Protein kinase" evidence="7">
    <location>
        <begin position="14"/>
        <end position="271"/>
    </location>
</feature>
<evidence type="ECO:0000256" key="1">
    <source>
        <dbReference type="ARBA" id="ARBA00022679"/>
    </source>
</evidence>
<evidence type="ECO:0000313" key="9">
    <source>
        <dbReference type="Proteomes" id="UP001622690"/>
    </source>
</evidence>
<dbReference type="Gene3D" id="2.40.128.630">
    <property type="match status" value="1"/>
</dbReference>
<dbReference type="InterPro" id="IPR011009">
    <property type="entry name" value="Kinase-like_dom_sf"/>
</dbReference>
<dbReference type="CDD" id="cd14014">
    <property type="entry name" value="STKc_PknB_like"/>
    <property type="match status" value="1"/>
</dbReference>
<feature type="binding site" evidence="5">
    <location>
        <position position="42"/>
    </location>
    <ligand>
        <name>ATP</name>
        <dbReference type="ChEBI" id="CHEBI:30616"/>
    </ligand>
</feature>
<dbReference type="RefSeq" id="WP_406257565.1">
    <property type="nucleotide sequence ID" value="NZ_CP108125.1"/>
</dbReference>
<gene>
    <name evidence="8" type="ORF">OHU27_11660</name>
</gene>
<feature type="compositionally biased region" description="Basic and acidic residues" evidence="6">
    <location>
        <begin position="336"/>
        <end position="347"/>
    </location>
</feature>
<evidence type="ECO:0000259" key="7">
    <source>
        <dbReference type="PROSITE" id="PS50011"/>
    </source>
</evidence>